<sequence length="2901" mass="332888">MASENSAHLKVFVYIDNILVGLRQELRAAFSEQGDCSDKQFYQIYCGLPWLNRLLDVALMHWERELSPPSAANLSLVWNWTFSKLLMPLISHNSPVKLSDKIDKVINHLHDLLSDRKSSSKLLKKILASWGNPTPFYSKWEYLQWQKLQCLAEKIDIFAEDKIRQITLSQTDLLKLNRANITEQFVELITQLNSRLKSNENQQMFESLLDNLELKINSVHSPGSSEQDSECQDSTSVQTLDNDQRLWPLYEHTVLAVERRILNFLLEQHEPELVTWLPPFIEFMKQHLVVSPLSLAEYRKLLSSLGQGNSKTFYSTILVSYFQHWWKNSINGLSLDDFKLSERILGPGIAISSCLVEILHSLISSHQLKSYGSSNYRFSMDNCVLLPQVAIGHHKNEAQLFAKIRSHLWVHTASLSSLQFNGRNIERKNILESLQHTLIAIGFTLPQFCESDVPDLHLMNNKSTHINTFLSHMKDCCYFDEIVVKLTEKAINCVQDMFLDANESNTSATSIGTALVLVGLLQSYILGPCGHLDPVERDKLKLSHLQEDLEMINLELKMENLFNELMNGQSFLDLCHNQLHPQIIWLMEYREKLTNKVHGLLSRTAYRPDISSFPMIKQEYANYHMAAGSHELILTFLHKAKTMSEEHFESNEVSRLLQELESWQKTVHNFVQKMQINYPVYRDILTPFYSSLYQMSHGFALIMQSLQTTCCRQNLARLCNLSNETEFSWLENLCVCMAKFPSCSRNYPNFLDLATALTSDLTLQLSHAVVSSQMKTEDSKSISRTNQEIHSQLLLSGLCHLKNHVLTSQELSSPVLDRFASILRLFVSSWHKQQEEQRRLEQERDSLYRFKTIHHDSSPNDERLNEIDFKKRFPNYQNDFIDFIPSNLLDESSKNVGNKSGGDNLAADTDEDEPLSLLITKEEMKEICTIHHQLFINYTKNSHWIAPGSPEQYDPGVGVDLLKPFLLNYKTAMSLSSYLKACLHEGYDMQVVGGHLLVVAALEEVINHNETTKLGVVKEPTPDRYYDVYQDANISEIVQAEPVLRRLLQRLSQLLEEWPDHPTLRQLETISKRILTFPLTSPIMKILSGLELLLYKAQDWESVAAKHVSLETELHDISNLIVDWRKFELSYWKNSLDITSREVEIEACQWWFHLYQLVISFVTPETDDVDKSKPVSDIEKEIIASLKLFLENSSLGEFKARLQIVYAFHCQLINMDTSPQQQLMCKLLWNIHEFYKQFLPFVEADIEQKRVPIEKELKGFVKIARWNDINYWALKQDTDKTHRTVHKHIRSFKKILHESVKTVLASNKSLINTDTNNEDLSAEVWMRPIALTEDKCANKEFDICLPLAPENSLMSRLTHLMPRACKHYHDLEKKTPYLKLLLAFDEFTCEVIEGIEERSRLHVSPSLDIEKQKKQAKHINLKQRQGLSELYRNLTKIGLSYKKGLIRSEQRHSDDFLYVDPVDVKTSIDMVGTSSPHYAPVFKSMWQSGEQYYWNCLARQAQLKVILENPEAKDFGLSNVDRCRGYSEHLKQILLNQHAKLSAFTKSYCQYHKMILEIKTPALHKSSSFPSQAEISKWLETLEDVSVKCWQGLSQFQMLLKCCPQANPSGNTSCVTPLPVHMLPQTAFMSINNQTWSMCIEKINDILSKLKTILKKPVTKLKTKSIFSWNDLCFLDAGYLRLKESLVPLQQIKRMFLEPEYNSDSSFSESLSFLQLEIETNTNAFFIWKQRQSDMKTEVLTTMTQQLSGQTSDFEGLSDVNQKDRTLPFDLSLDGLTDSFDNLIKQVLLAIQKLLEAHKKTPKSDDPPKGSGDSKESSSPETCDNDIEILNGHLTQCLQQSLFTDIKNLDCEKVLKIIKELLQMIQAPSEHLAKFSQQQVASELSMKSIWLKCFVGCLPLLELFECLLENYMLYLLVAYRTTAKLYSELLTHFIELATKGFFVLPELSDETQEGATQFEDKEDAGMGEGEGMKDVSDQIEDESQLEDVHHKDKQKPDEPENQPDIASEDNAIEMSEDFDGKIHDPDEEVDENDSENENEDEEDIDKQMGDVESKGADKLDEQLWGSDEEDEETPMEEEKESGTGAGQEEEKQIVAKNENEVKAEEKKNKDEGKEEEEEEEGKENLEDKKEDKVNEPEAMDESECNDKVDPYHGKPQQEETAENLELPEDLKLDEAENDKEKEEKMETSLQEEEEKDKDPTEDKETASMDEESETQEREAEKDKKADEMEEEDGSGNEGKSKEDPTAPTESVEEDEGVEEEEEGVKDSKADMSDAEDEESEKTKDIDDIPAVVELKEENKDESGEDEDSEAVKDASKFYGMTDDQNQKAECEFALDTGGDNEKEKDRKQQTDGANTAPSDAEAYHSKTSTEISHGTNEDDSQKPQTRKPGMTDDNRSLGMQDKPHQRHARTIEEVHHDTGMEEEVEKSKDEKADLYQHVTESTSHYEQQIMDVATEDQQKACAADYDEDDDEDDDDIESIKDSDASYYEEEDFDEDDDDEDDDDVEMIESNIVKNSVQPNVIEEYVLDDDDDEDALVEGDESQVQDNSVEIPGSKVVTEGTSRPPESSIHTVIKYLDKEDIVDMEELRAEIEEQLSIWSANQHYGNVVDFERQASELWQMYEQMTNALSQELCEQLRLVLEPSQATKLKGDYRTGKRINMKKVIPYIASQFRKDKIWLRRTKPSKRQYQIMLAIDDSSSMIDNHSKQLAFESLAVIANGLSLLETGELAICSFGESMQVIHSFGEQFSCHSGARLLQHFTFTQKKTNIALLLQQASALMMESRQHYRSAQSGPDFSQLLLIVSDGRGLFSEGMDYVKSALRQAQTANLFVVFVILDNPINRDSILDIRIPVFKASGQLPEIKSYMDHFPFPFYIILRDIDSLPQTLSEALRQWFELVTAETQ</sequence>
<gene>
    <name evidence="5" type="ORF">OCBIM_22021058mg</name>
</gene>
<dbReference type="InterPro" id="IPR002035">
    <property type="entry name" value="VWF_A"/>
</dbReference>
<feature type="compositionally biased region" description="Acidic residues" evidence="3">
    <location>
        <begin position="2066"/>
        <end position="2079"/>
    </location>
</feature>
<feature type="compositionally biased region" description="Basic and acidic residues" evidence="3">
    <location>
        <begin position="2144"/>
        <end position="2157"/>
    </location>
</feature>
<dbReference type="GO" id="GO:0005524">
    <property type="term" value="F:ATP binding"/>
    <property type="evidence" value="ECO:0007669"/>
    <property type="project" value="UniProtKB-KW"/>
</dbReference>
<dbReference type="PROSITE" id="PS50234">
    <property type="entry name" value="VWFA"/>
    <property type="match status" value="1"/>
</dbReference>
<evidence type="ECO:0000259" key="4">
    <source>
        <dbReference type="PROSITE" id="PS50234"/>
    </source>
</evidence>
<feature type="compositionally biased region" description="Basic and acidic residues" evidence="3">
    <location>
        <begin position="2409"/>
        <end position="2432"/>
    </location>
</feature>
<feature type="compositionally biased region" description="Basic and acidic residues" evidence="3">
    <location>
        <begin position="2088"/>
        <end position="2112"/>
    </location>
</feature>
<dbReference type="EMBL" id="KQ431974">
    <property type="protein sequence ID" value="KOF62954.1"/>
    <property type="molecule type" value="Genomic_DNA"/>
</dbReference>
<feature type="region of interest" description="Disordered" evidence="3">
    <location>
        <begin position="1952"/>
        <end position="2432"/>
    </location>
</feature>
<name>A0A0L8FH25_OCTBM</name>
<dbReference type="Gene3D" id="3.40.50.410">
    <property type="entry name" value="von Willebrand factor, type A domain"/>
    <property type="match status" value="1"/>
</dbReference>
<feature type="compositionally biased region" description="Acidic residues" evidence="3">
    <location>
        <begin position="2250"/>
        <end position="2263"/>
    </location>
</feature>
<dbReference type="GO" id="GO:0000055">
    <property type="term" value="P:ribosomal large subunit export from nucleus"/>
    <property type="evidence" value="ECO:0007669"/>
    <property type="project" value="TreeGrafter"/>
</dbReference>
<feature type="compositionally biased region" description="Basic and acidic residues" evidence="3">
    <location>
        <begin position="2339"/>
        <end position="2349"/>
    </location>
</feature>
<organism evidence="5">
    <name type="scientific">Octopus bimaculoides</name>
    <name type="common">California two-spotted octopus</name>
    <dbReference type="NCBI Taxonomy" id="37653"/>
    <lineage>
        <taxon>Eukaryota</taxon>
        <taxon>Metazoa</taxon>
        <taxon>Spiralia</taxon>
        <taxon>Lophotrochozoa</taxon>
        <taxon>Mollusca</taxon>
        <taxon>Cephalopoda</taxon>
        <taxon>Coleoidea</taxon>
        <taxon>Octopodiformes</taxon>
        <taxon>Octopoda</taxon>
        <taxon>Incirrata</taxon>
        <taxon>Octopodidae</taxon>
        <taxon>Octopus</taxon>
    </lineage>
</organism>
<accession>A0A0L8FH25</accession>
<feature type="compositionally biased region" description="Basic and acidic residues" evidence="3">
    <location>
        <begin position="2196"/>
        <end position="2206"/>
    </location>
</feature>
<protein>
    <recommendedName>
        <fullName evidence="4">VWFA domain-containing protein</fullName>
    </recommendedName>
</protein>
<feature type="compositionally biased region" description="Basic and acidic residues" evidence="3">
    <location>
        <begin position="1986"/>
        <end position="1998"/>
    </location>
</feature>
<feature type="compositionally biased region" description="Polar residues" evidence="3">
    <location>
        <begin position="2365"/>
        <end position="2374"/>
    </location>
</feature>
<evidence type="ECO:0000313" key="5">
    <source>
        <dbReference type="EMBL" id="KOF62954.1"/>
    </source>
</evidence>
<dbReference type="OrthoDB" id="422220at2759"/>
<evidence type="ECO:0000256" key="1">
    <source>
        <dbReference type="ARBA" id="ARBA00022741"/>
    </source>
</evidence>
<feature type="compositionally biased region" description="Basic and acidic residues" evidence="3">
    <location>
        <begin position="2045"/>
        <end position="2061"/>
    </location>
</feature>
<feature type="compositionally biased region" description="Acidic residues" evidence="3">
    <location>
        <begin position="2486"/>
        <end position="2501"/>
    </location>
</feature>
<feature type="compositionally biased region" description="Acidic residues" evidence="3">
    <location>
        <begin position="2464"/>
        <end position="2476"/>
    </location>
</feature>
<dbReference type="CDD" id="cd01460">
    <property type="entry name" value="vWA_midasin"/>
    <property type="match status" value="1"/>
</dbReference>
<keyword evidence="2" id="KW-0067">ATP-binding</keyword>
<dbReference type="SUPFAM" id="SSF53300">
    <property type="entry name" value="vWA-like"/>
    <property type="match status" value="1"/>
</dbReference>
<dbReference type="GO" id="GO:0000027">
    <property type="term" value="P:ribosomal large subunit assembly"/>
    <property type="evidence" value="ECO:0007669"/>
    <property type="project" value="TreeGrafter"/>
</dbReference>
<feature type="compositionally biased region" description="Basic and acidic residues" evidence="3">
    <location>
        <begin position="2168"/>
        <end position="2186"/>
    </location>
</feature>
<feature type="compositionally biased region" description="Basic and acidic residues" evidence="3">
    <location>
        <begin position="2122"/>
        <end position="2135"/>
    </location>
</feature>
<dbReference type="GO" id="GO:0005634">
    <property type="term" value="C:nucleus"/>
    <property type="evidence" value="ECO:0007669"/>
    <property type="project" value="TreeGrafter"/>
</dbReference>
<feature type="compositionally biased region" description="Basic and acidic residues" evidence="3">
    <location>
        <begin position="1799"/>
        <end position="1818"/>
    </location>
</feature>
<evidence type="ECO:0000256" key="3">
    <source>
        <dbReference type="SAM" id="MobiDB-lite"/>
    </source>
</evidence>
<feature type="domain" description="VWFA" evidence="4">
    <location>
        <begin position="2688"/>
        <end position="2889"/>
    </location>
</feature>
<feature type="region of interest" description="Disordered" evidence="3">
    <location>
        <begin position="1799"/>
        <end position="1822"/>
    </location>
</feature>
<evidence type="ECO:0000256" key="2">
    <source>
        <dbReference type="ARBA" id="ARBA00022840"/>
    </source>
</evidence>
<dbReference type="STRING" id="37653.A0A0L8FH25"/>
<feature type="region of interest" description="Disordered" evidence="3">
    <location>
        <begin position="2456"/>
        <end position="2501"/>
    </location>
</feature>
<reference evidence="5" key="1">
    <citation type="submission" date="2015-07" db="EMBL/GenBank/DDBJ databases">
        <title>MeaNS - Measles Nucleotide Surveillance Program.</title>
        <authorList>
            <person name="Tran T."/>
            <person name="Druce J."/>
        </authorList>
    </citation>
    <scope>NUCLEOTIDE SEQUENCE</scope>
    <source>
        <strain evidence="5">UCB-OBI-ISO-001</strain>
        <tissue evidence="5">Gonad</tissue>
    </source>
</reference>
<dbReference type="PANTHER" id="PTHR48103:SF2">
    <property type="entry name" value="MIDASIN"/>
    <property type="match status" value="1"/>
</dbReference>
<dbReference type="PANTHER" id="PTHR48103">
    <property type="entry name" value="MIDASIN-RELATED"/>
    <property type="match status" value="1"/>
</dbReference>
<dbReference type="FunFam" id="3.40.50.410:FF:000028">
    <property type="entry name" value="Midasin"/>
    <property type="match status" value="1"/>
</dbReference>
<dbReference type="InterPro" id="IPR036465">
    <property type="entry name" value="vWFA_dom_sf"/>
</dbReference>
<feature type="compositionally biased region" description="Acidic residues" evidence="3">
    <location>
        <begin position="2025"/>
        <end position="2044"/>
    </location>
</feature>
<feature type="compositionally biased region" description="Acidic residues" evidence="3">
    <location>
        <begin position="2006"/>
        <end position="2017"/>
    </location>
</feature>
<keyword evidence="1" id="KW-0547">Nucleotide-binding</keyword>
<proteinExistence type="predicted"/>
<feature type="compositionally biased region" description="Basic and acidic residues" evidence="3">
    <location>
        <begin position="2214"/>
        <end position="2226"/>
    </location>
</feature>
<dbReference type="GO" id="GO:0030687">
    <property type="term" value="C:preribosome, large subunit precursor"/>
    <property type="evidence" value="ECO:0007669"/>
    <property type="project" value="TreeGrafter"/>
</dbReference>